<dbReference type="InterPro" id="IPR018673">
    <property type="entry name" value="DUF2141"/>
</dbReference>
<dbReference type="OrthoDB" id="9788332at2"/>
<dbReference type="Pfam" id="PF09912">
    <property type="entry name" value="DUF2141"/>
    <property type="match status" value="1"/>
</dbReference>
<reference evidence="1 2" key="1">
    <citation type="submission" date="2019-02" db="EMBL/GenBank/DDBJ databases">
        <title>Bacterial novel species Emticicia sp. 17J42-9 isolated from soil.</title>
        <authorList>
            <person name="Jung H.-Y."/>
        </authorList>
    </citation>
    <scope>NUCLEOTIDE SEQUENCE [LARGE SCALE GENOMIC DNA]</scope>
    <source>
        <strain evidence="1 2">17J42-9</strain>
    </source>
</reference>
<dbReference type="Proteomes" id="UP000293162">
    <property type="component" value="Unassembled WGS sequence"/>
</dbReference>
<proteinExistence type="predicted"/>
<sequence length="144" mass="15853">MKNFIQSIALTVILSLTVTFSFAQNKYIVTVVVKGLQQRQGKIYASITNDANSFPRGGGIKSAIAEVTKEGEVTLKFDNLLEGKYAIVLYQDLNDNKELDMNGEMPAEPFGFSNVTMLMGPPNFEQCAFDVNENKTIAIGLMAF</sequence>
<dbReference type="AlphaFoldDB" id="A0A4Q5LYU1"/>
<organism evidence="1 2">
    <name type="scientific">Emticicia agri</name>
    <dbReference type="NCBI Taxonomy" id="2492393"/>
    <lineage>
        <taxon>Bacteria</taxon>
        <taxon>Pseudomonadati</taxon>
        <taxon>Bacteroidota</taxon>
        <taxon>Cytophagia</taxon>
        <taxon>Cytophagales</taxon>
        <taxon>Leadbetterellaceae</taxon>
        <taxon>Emticicia</taxon>
    </lineage>
</organism>
<gene>
    <name evidence="1" type="ORF">EWM59_15330</name>
</gene>
<protein>
    <submittedName>
        <fullName evidence="1">DUF2141 domain-containing protein</fullName>
    </submittedName>
</protein>
<comment type="caution">
    <text evidence="1">The sequence shown here is derived from an EMBL/GenBank/DDBJ whole genome shotgun (WGS) entry which is preliminary data.</text>
</comment>
<evidence type="ECO:0000313" key="2">
    <source>
        <dbReference type="Proteomes" id="UP000293162"/>
    </source>
</evidence>
<accession>A0A4Q5LYU1</accession>
<name>A0A4Q5LYU1_9BACT</name>
<keyword evidence="2" id="KW-1185">Reference proteome</keyword>
<dbReference type="RefSeq" id="WP_130022091.1">
    <property type="nucleotide sequence ID" value="NZ_SEWF01000022.1"/>
</dbReference>
<dbReference type="EMBL" id="SEWF01000022">
    <property type="protein sequence ID" value="RYU94703.1"/>
    <property type="molecule type" value="Genomic_DNA"/>
</dbReference>
<evidence type="ECO:0000313" key="1">
    <source>
        <dbReference type="EMBL" id="RYU94703.1"/>
    </source>
</evidence>